<keyword evidence="3" id="KW-1185">Reference proteome</keyword>
<proteinExistence type="predicted"/>
<feature type="region of interest" description="Disordered" evidence="1">
    <location>
        <begin position="249"/>
        <end position="295"/>
    </location>
</feature>
<dbReference type="CDD" id="cd14738">
    <property type="entry name" value="PAAR_2"/>
    <property type="match status" value="1"/>
</dbReference>
<name>A0ABY1NDQ6_9HYPH</name>
<evidence type="ECO:0000256" key="1">
    <source>
        <dbReference type="SAM" id="MobiDB-lite"/>
    </source>
</evidence>
<gene>
    <name evidence="2" type="ORF">SAMN06265374_0846</name>
</gene>
<feature type="compositionally biased region" description="Basic and acidic residues" evidence="1">
    <location>
        <begin position="282"/>
        <end position="295"/>
    </location>
</feature>
<reference evidence="2 3" key="1">
    <citation type="submission" date="2017-05" db="EMBL/GenBank/DDBJ databases">
        <authorList>
            <person name="Varghese N."/>
            <person name="Submissions S."/>
        </authorList>
    </citation>
    <scope>NUCLEOTIDE SEQUENCE [LARGE SCALE GENOMIC DNA]</scope>
    <source>
        <strain evidence="2 3">DSM 15949</strain>
    </source>
</reference>
<dbReference type="RefSeq" id="WP_155189424.1">
    <property type="nucleotide sequence ID" value="NZ_BAAAEA010000001.1"/>
</dbReference>
<organism evidence="2 3">
    <name type="scientific">Roseibium denhamense</name>
    <dbReference type="NCBI Taxonomy" id="76305"/>
    <lineage>
        <taxon>Bacteria</taxon>
        <taxon>Pseudomonadati</taxon>
        <taxon>Pseudomonadota</taxon>
        <taxon>Alphaproteobacteria</taxon>
        <taxon>Hyphomicrobiales</taxon>
        <taxon>Stappiaceae</taxon>
        <taxon>Roseibium</taxon>
    </lineage>
</organism>
<dbReference type="EMBL" id="FXTT01000001">
    <property type="protein sequence ID" value="SMP07193.1"/>
    <property type="molecule type" value="Genomic_DNA"/>
</dbReference>
<dbReference type="InterPro" id="IPR008727">
    <property type="entry name" value="PAAR_motif"/>
</dbReference>
<dbReference type="Proteomes" id="UP001157914">
    <property type="component" value="Unassembled WGS sequence"/>
</dbReference>
<comment type="caution">
    <text evidence="2">The sequence shown here is derived from an EMBL/GenBank/DDBJ whole genome shotgun (WGS) entry which is preliminary data.</text>
</comment>
<dbReference type="Gene3D" id="2.60.200.60">
    <property type="match status" value="2"/>
</dbReference>
<sequence length="295" mass="30491">MRFPAARVTDLTACPMFVPATPPIPHIGGPIIPPCCPTVLTGGLPQARVSDQAVCAAGGPATIVTGAWNVLVDDRPAARILDMTSHGGRIITGMPTVLIGTQSGGGGGGAAAPGAPLGPVTEVTRPDGSVVTQVGPNITIEGTEAFRNQTLTDLRTLGATDTGNGLLTSIQASGNSVTIVETNQGNACGYANGAGRFENADGSAGAGTDATVYYNPNRTQVYDGSEDWHTRPPAVGLGHELIHAEQATYGRQHSGSTDGTSNRERQAVGLPPYENNAYTENNIREEMGEPERPYY</sequence>
<dbReference type="InterPro" id="IPR028208">
    <property type="entry name" value="Effector_pro_NleD-like"/>
</dbReference>
<evidence type="ECO:0000313" key="2">
    <source>
        <dbReference type="EMBL" id="SMP07193.1"/>
    </source>
</evidence>
<accession>A0ABY1NDQ6</accession>
<dbReference type="Pfam" id="PF05488">
    <property type="entry name" value="PAAR_motif"/>
    <property type="match status" value="1"/>
</dbReference>
<evidence type="ECO:0000313" key="3">
    <source>
        <dbReference type="Proteomes" id="UP001157914"/>
    </source>
</evidence>
<feature type="compositionally biased region" description="Polar residues" evidence="1">
    <location>
        <begin position="249"/>
        <end position="260"/>
    </location>
</feature>
<protein>
    <submittedName>
        <fullName evidence="2">Zn-binding Pro-Ala-Ala-Arg (PAAR) domain-containing protein, incolved in TypeVI secretion</fullName>
    </submittedName>
</protein>
<dbReference type="Pfam" id="PF14891">
    <property type="entry name" value="Peptidase_M91"/>
    <property type="match status" value="1"/>
</dbReference>